<dbReference type="AlphaFoldDB" id="A0A1E5URH2"/>
<organism evidence="1 2">
    <name type="scientific">Dichanthelium oligosanthes</name>
    <dbReference type="NCBI Taxonomy" id="888268"/>
    <lineage>
        <taxon>Eukaryota</taxon>
        <taxon>Viridiplantae</taxon>
        <taxon>Streptophyta</taxon>
        <taxon>Embryophyta</taxon>
        <taxon>Tracheophyta</taxon>
        <taxon>Spermatophyta</taxon>
        <taxon>Magnoliopsida</taxon>
        <taxon>Liliopsida</taxon>
        <taxon>Poales</taxon>
        <taxon>Poaceae</taxon>
        <taxon>PACMAD clade</taxon>
        <taxon>Panicoideae</taxon>
        <taxon>Panicodae</taxon>
        <taxon>Paniceae</taxon>
        <taxon>Dichantheliinae</taxon>
        <taxon>Dichanthelium</taxon>
    </lineage>
</organism>
<protein>
    <submittedName>
        <fullName evidence="1">Uncharacterized protein</fullName>
    </submittedName>
</protein>
<sequence length="78" mass="8937">LGHRRAPRRLRWRSAAEGVLGSHCTEPPDVIQVSQFSISFRLSLFCETYAHTCTHARALTPINTHEREWNKPVNLEIA</sequence>
<accession>A0A1E5URH2</accession>
<keyword evidence="2" id="KW-1185">Reference proteome</keyword>
<dbReference type="EMBL" id="LWDX02066773">
    <property type="protein sequence ID" value="OEL15471.1"/>
    <property type="molecule type" value="Genomic_DNA"/>
</dbReference>
<gene>
    <name evidence="1" type="ORF">BAE44_0023510</name>
</gene>
<evidence type="ECO:0000313" key="1">
    <source>
        <dbReference type="EMBL" id="OEL15471.1"/>
    </source>
</evidence>
<name>A0A1E5URH2_9POAL</name>
<proteinExistence type="predicted"/>
<dbReference type="Proteomes" id="UP000095767">
    <property type="component" value="Unassembled WGS sequence"/>
</dbReference>
<reference evidence="1 2" key="1">
    <citation type="submission" date="2016-09" db="EMBL/GenBank/DDBJ databases">
        <title>The draft genome of Dichanthelium oligosanthes: A C3 panicoid grass species.</title>
        <authorList>
            <person name="Studer A.J."/>
            <person name="Schnable J.C."/>
            <person name="Brutnell T.P."/>
        </authorList>
    </citation>
    <scope>NUCLEOTIDE SEQUENCE [LARGE SCALE GENOMIC DNA]</scope>
    <source>
        <strain evidence="2">cv. Kellogg 1175</strain>
        <tissue evidence="1">Leaf</tissue>
    </source>
</reference>
<evidence type="ECO:0000313" key="2">
    <source>
        <dbReference type="Proteomes" id="UP000095767"/>
    </source>
</evidence>
<feature type="non-terminal residue" evidence="1">
    <location>
        <position position="1"/>
    </location>
</feature>
<comment type="caution">
    <text evidence="1">The sequence shown here is derived from an EMBL/GenBank/DDBJ whole genome shotgun (WGS) entry which is preliminary data.</text>
</comment>